<dbReference type="Proteomes" id="UP001489719">
    <property type="component" value="Unassembled WGS sequence"/>
</dbReference>
<comment type="caution">
    <text evidence="1">The sequence shown here is derived from an EMBL/GenBank/DDBJ whole genome shotgun (WGS) entry which is preliminary data.</text>
</comment>
<keyword evidence="1" id="KW-0378">Hydrolase</keyword>
<name>A0ACC3TKN6_9ASCO</name>
<sequence>MLMWDIDCSPGSTGLMSGSDACLVFINAFASEGWDRPGIHDNYSDELVNRVANSCANTVVVIHNAGIRLVDQFVNHPNVTAIIFAHLPGQDSGRALVSLLYGDNNFSGKLPYTVAKNDTDYPVLHHTEAVTPYGLFPQSNFTEGVCIDYRAFDAENITPQYEFGFGLSYTSFSFSDLSISNSSPHKSFAEYPSGAIEQGGAIDLWDTIATDTGGHVKQLRGFEKIQIASGGSATVEFPLTRRDLSTWDVVAQKWLLQRGRYKKALTCMNIEQRYEEGKFYQPLQPGYFKFNGTLVPIRSVESHGAR</sequence>
<proteinExistence type="predicted"/>
<evidence type="ECO:0000313" key="1">
    <source>
        <dbReference type="EMBL" id="KAK9321511.1"/>
    </source>
</evidence>
<accession>A0ACC3TKN6</accession>
<keyword evidence="2" id="KW-1185">Reference proteome</keyword>
<evidence type="ECO:0000313" key="2">
    <source>
        <dbReference type="Proteomes" id="UP001489719"/>
    </source>
</evidence>
<protein>
    <submittedName>
        <fullName evidence="1">Glycoside hydrolase family 3 protein</fullName>
    </submittedName>
</protein>
<gene>
    <name evidence="1" type="ORF">V1517DRAFT_347133</name>
</gene>
<dbReference type="EMBL" id="MU970096">
    <property type="protein sequence ID" value="KAK9321511.1"/>
    <property type="molecule type" value="Genomic_DNA"/>
</dbReference>
<reference evidence="2" key="1">
    <citation type="journal article" date="2024" name="Front. Bioeng. Biotechnol.">
        <title>Genome-scale model development and genomic sequencing of the oleaginous clade Lipomyces.</title>
        <authorList>
            <person name="Czajka J.J."/>
            <person name="Han Y."/>
            <person name="Kim J."/>
            <person name="Mondo S.J."/>
            <person name="Hofstad B.A."/>
            <person name="Robles A."/>
            <person name="Haridas S."/>
            <person name="Riley R."/>
            <person name="LaButti K."/>
            <person name="Pangilinan J."/>
            <person name="Andreopoulos W."/>
            <person name="Lipzen A."/>
            <person name="Yan J."/>
            <person name="Wang M."/>
            <person name="Ng V."/>
            <person name="Grigoriev I.V."/>
            <person name="Spatafora J.W."/>
            <person name="Magnuson J.K."/>
            <person name="Baker S.E."/>
            <person name="Pomraning K.R."/>
        </authorList>
    </citation>
    <scope>NUCLEOTIDE SEQUENCE [LARGE SCALE GENOMIC DNA]</scope>
    <source>
        <strain evidence="2">CBS 10300</strain>
    </source>
</reference>
<organism evidence="1 2">
    <name type="scientific">Lipomyces orientalis</name>
    <dbReference type="NCBI Taxonomy" id="1233043"/>
    <lineage>
        <taxon>Eukaryota</taxon>
        <taxon>Fungi</taxon>
        <taxon>Dikarya</taxon>
        <taxon>Ascomycota</taxon>
        <taxon>Saccharomycotina</taxon>
        <taxon>Lipomycetes</taxon>
        <taxon>Lipomycetales</taxon>
        <taxon>Lipomycetaceae</taxon>
        <taxon>Lipomyces</taxon>
    </lineage>
</organism>